<dbReference type="SUPFAM" id="SSF53067">
    <property type="entry name" value="Actin-like ATPase domain"/>
    <property type="match status" value="2"/>
</dbReference>
<dbReference type="OrthoDB" id="5572108at2759"/>
<evidence type="ECO:0000313" key="4">
    <source>
        <dbReference type="Proteomes" id="UP000076078"/>
    </source>
</evidence>
<accession>A0A152A9Z8</accession>
<dbReference type="InterPro" id="IPR043129">
    <property type="entry name" value="ATPase_NBD"/>
</dbReference>
<dbReference type="Proteomes" id="UP000076078">
    <property type="component" value="Unassembled WGS sequence"/>
</dbReference>
<dbReference type="CDD" id="cd10206">
    <property type="entry name" value="ASKHA_NBD_Arp8-like"/>
    <property type="match status" value="1"/>
</dbReference>
<feature type="compositionally biased region" description="Low complexity" evidence="2">
    <location>
        <begin position="41"/>
        <end position="56"/>
    </location>
</feature>
<comment type="similarity">
    <text evidence="1">Belongs to the actin family.</text>
</comment>
<evidence type="ECO:0000256" key="1">
    <source>
        <dbReference type="RuleBase" id="RU000487"/>
    </source>
</evidence>
<protein>
    <submittedName>
        <fullName evidence="3">Actin related protein 8</fullName>
    </submittedName>
</protein>
<dbReference type="SMART" id="SM00268">
    <property type="entry name" value="ACTIN"/>
    <property type="match status" value="1"/>
</dbReference>
<organism evidence="3 4">
    <name type="scientific">Tieghemostelium lacteum</name>
    <name type="common">Slime mold</name>
    <name type="synonym">Dictyostelium lacteum</name>
    <dbReference type="NCBI Taxonomy" id="361077"/>
    <lineage>
        <taxon>Eukaryota</taxon>
        <taxon>Amoebozoa</taxon>
        <taxon>Evosea</taxon>
        <taxon>Eumycetozoa</taxon>
        <taxon>Dictyostelia</taxon>
        <taxon>Dictyosteliales</taxon>
        <taxon>Raperosteliaceae</taxon>
        <taxon>Tieghemostelium</taxon>
    </lineage>
</organism>
<dbReference type="OMA" id="PMWDNYP"/>
<dbReference type="PANTHER" id="PTHR11937">
    <property type="entry name" value="ACTIN"/>
    <property type="match status" value="1"/>
</dbReference>
<dbReference type="Pfam" id="PF00022">
    <property type="entry name" value="Actin"/>
    <property type="match status" value="1"/>
</dbReference>
<gene>
    <name evidence="3" type="ORF">DLAC_00537</name>
</gene>
<comment type="caution">
    <text evidence="3">The sequence shown here is derived from an EMBL/GenBank/DDBJ whole genome shotgun (WGS) entry which is preliminary data.</text>
</comment>
<dbReference type="EMBL" id="LODT01000001">
    <property type="protein sequence ID" value="KYR03046.1"/>
    <property type="molecule type" value="Genomic_DNA"/>
</dbReference>
<dbReference type="Gene3D" id="3.30.420.40">
    <property type="match status" value="2"/>
</dbReference>
<sequence>MESKVVVINHGSHSLKIGLASDISPRIIPNFIARRRKTKTSVQNNNSNSNGLPSSNTIDKGLVMTQLESVKNAIRDYQATQQPIGNKIKIPTNNIVYNELNSMSNEKKKKKPISYVGSSTTPLEPLKYSEIDYCIGDDALEVSRDQENWICYQPISMGTFNVSREHSLRSLCDELVEMWKYAITRYLGIPSSDLSIYGCVYVVPDFYDRRELKEITSMILKQLPFTSMLLYQESVCHTFGASMSTQCVLVDIGHDKIQISCVDEGYLHQNSRITLKYGSNTQRKLLEYLLVNKSEIQKYYFPTNIFPDQQNGQTQKVPYYIKVFESLKHEYLNFQFENMKQQKVSLFKVQDPKNEKMLNIYRFNVEELYQLVAMSIFFPQLLLEFQKNQQTLLSQQQLTQDYEEIIEESSLLSQQDFPILNNSGFIKQQQQQQQQQSDRYSHLALDTAIYRSVMILLNERIDTKKKYMNNILVVGGGSQVAGFTDILKYRLQQTIENTVAPPTSTTTTILLSSDVGYYQNIRTDIDPTLMAWKGGAIIGCLESSKEIWITRNEYKNGENTSILRDKLPF</sequence>
<dbReference type="InParanoid" id="A0A152A9Z8"/>
<keyword evidence="4" id="KW-1185">Reference proteome</keyword>
<evidence type="ECO:0000313" key="3">
    <source>
        <dbReference type="EMBL" id="KYR03046.1"/>
    </source>
</evidence>
<reference evidence="3 4" key="1">
    <citation type="submission" date="2015-12" db="EMBL/GenBank/DDBJ databases">
        <title>Dictyostelia acquired genes for synthesis and detection of signals that induce cell-type specialization by lateral gene transfer from prokaryotes.</title>
        <authorList>
            <person name="Gloeckner G."/>
            <person name="Schaap P."/>
        </authorList>
    </citation>
    <scope>NUCLEOTIDE SEQUENCE [LARGE SCALE GENOMIC DNA]</scope>
    <source>
        <strain evidence="3 4">TK</strain>
    </source>
</reference>
<evidence type="ECO:0000256" key="2">
    <source>
        <dbReference type="SAM" id="MobiDB-lite"/>
    </source>
</evidence>
<feature type="region of interest" description="Disordered" evidence="2">
    <location>
        <begin position="38"/>
        <end position="57"/>
    </location>
</feature>
<dbReference type="AlphaFoldDB" id="A0A152A9Z8"/>
<dbReference type="InterPro" id="IPR004000">
    <property type="entry name" value="Actin"/>
</dbReference>
<dbReference type="STRING" id="361077.A0A152A9Z8"/>
<proteinExistence type="inferred from homology"/>
<name>A0A152A9Z8_TIELA</name>